<reference evidence="6 7" key="1">
    <citation type="journal article" date="2015" name="Nat. Commun.">
        <title>Outbred genome sequencing and CRISPR/Cas9 gene editing in butterflies.</title>
        <authorList>
            <person name="Li X."/>
            <person name="Fan D."/>
            <person name="Zhang W."/>
            <person name="Liu G."/>
            <person name="Zhang L."/>
            <person name="Zhao L."/>
            <person name="Fang X."/>
            <person name="Chen L."/>
            <person name="Dong Y."/>
            <person name="Chen Y."/>
            <person name="Ding Y."/>
            <person name="Zhao R."/>
            <person name="Feng M."/>
            <person name="Zhu Y."/>
            <person name="Feng Y."/>
            <person name="Jiang X."/>
            <person name="Zhu D."/>
            <person name="Xiang H."/>
            <person name="Feng X."/>
            <person name="Li S."/>
            <person name="Wang J."/>
            <person name="Zhang G."/>
            <person name="Kronforst M.R."/>
            <person name="Wang W."/>
        </authorList>
    </citation>
    <scope>NUCLEOTIDE SEQUENCE [LARGE SCALE GENOMIC DNA]</scope>
    <source>
        <strain evidence="6">Ya'a_city_454_Px</strain>
        <tissue evidence="6">Whole body</tissue>
    </source>
</reference>
<dbReference type="Gene3D" id="3.40.850.10">
    <property type="entry name" value="Kinesin motor domain"/>
    <property type="match status" value="1"/>
</dbReference>
<dbReference type="PANTHER" id="PTHR47117:SF6">
    <property type="entry name" value="KINESIN-LIKE PROTEIN KIF16B"/>
    <property type="match status" value="1"/>
</dbReference>
<protein>
    <submittedName>
        <fullName evidence="6">Kinesin-related protein 1</fullName>
    </submittedName>
</protein>
<evidence type="ECO:0000259" key="5">
    <source>
        <dbReference type="PROSITE" id="PS50067"/>
    </source>
</evidence>
<accession>A0A194PFS9</accession>
<dbReference type="InterPro" id="IPR027417">
    <property type="entry name" value="P-loop_NTPase"/>
</dbReference>
<dbReference type="GO" id="GO:0007018">
    <property type="term" value="P:microtubule-based movement"/>
    <property type="evidence" value="ECO:0007669"/>
    <property type="project" value="InterPro"/>
</dbReference>
<evidence type="ECO:0000256" key="3">
    <source>
        <dbReference type="PROSITE-ProRule" id="PRU00283"/>
    </source>
</evidence>
<evidence type="ECO:0000313" key="7">
    <source>
        <dbReference type="Proteomes" id="UP000053268"/>
    </source>
</evidence>
<evidence type="ECO:0000313" key="6">
    <source>
        <dbReference type="EMBL" id="KPI92236.1"/>
    </source>
</evidence>
<feature type="region of interest" description="Disordered" evidence="4">
    <location>
        <begin position="827"/>
        <end position="851"/>
    </location>
</feature>
<feature type="region of interest" description="Disordered" evidence="4">
    <location>
        <begin position="151"/>
        <end position="170"/>
    </location>
</feature>
<evidence type="ECO:0000256" key="4">
    <source>
        <dbReference type="SAM" id="MobiDB-lite"/>
    </source>
</evidence>
<dbReference type="SMART" id="SM00129">
    <property type="entry name" value="KISc"/>
    <property type="match status" value="1"/>
</dbReference>
<dbReference type="GO" id="GO:0008017">
    <property type="term" value="F:microtubule binding"/>
    <property type="evidence" value="ECO:0007669"/>
    <property type="project" value="InterPro"/>
</dbReference>
<dbReference type="SUPFAM" id="SSF52540">
    <property type="entry name" value="P-loop containing nucleoside triphosphate hydrolases"/>
    <property type="match status" value="1"/>
</dbReference>
<feature type="binding site" evidence="3">
    <location>
        <begin position="105"/>
        <end position="112"/>
    </location>
    <ligand>
        <name>ATP</name>
        <dbReference type="ChEBI" id="CHEBI:30616"/>
    </ligand>
</feature>
<dbReference type="GO" id="GO:0005524">
    <property type="term" value="F:ATP binding"/>
    <property type="evidence" value="ECO:0007669"/>
    <property type="project" value="UniProtKB-UniRule"/>
</dbReference>
<dbReference type="InterPro" id="IPR036961">
    <property type="entry name" value="Kinesin_motor_dom_sf"/>
</dbReference>
<evidence type="ECO:0000256" key="1">
    <source>
        <dbReference type="ARBA" id="ARBA00022741"/>
    </source>
</evidence>
<dbReference type="PROSITE" id="PS50067">
    <property type="entry name" value="KINESIN_MOTOR_2"/>
    <property type="match status" value="1"/>
</dbReference>
<comment type="similarity">
    <text evidence="3">Belongs to the TRAFAC class myosin-kinesin ATPase superfamily. Kinesin family.</text>
</comment>
<dbReference type="Proteomes" id="UP000053268">
    <property type="component" value="Unassembled WGS sequence"/>
</dbReference>
<proteinExistence type="inferred from homology"/>
<keyword evidence="7" id="KW-1185">Reference proteome</keyword>
<dbReference type="InterPro" id="IPR001752">
    <property type="entry name" value="Kinesin_motor_dom"/>
</dbReference>
<dbReference type="Pfam" id="PF00225">
    <property type="entry name" value="Kinesin"/>
    <property type="match status" value="1"/>
</dbReference>
<feature type="compositionally biased region" description="Polar residues" evidence="4">
    <location>
        <begin position="827"/>
        <end position="849"/>
    </location>
</feature>
<dbReference type="EMBL" id="KQ459604">
    <property type="protein sequence ID" value="KPI92236.1"/>
    <property type="molecule type" value="Genomic_DNA"/>
</dbReference>
<dbReference type="PRINTS" id="PR00380">
    <property type="entry name" value="KINESINHEAVY"/>
</dbReference>
<name>A0A194PFS9_PAPXU</name>
<keyword evidence="3" id="KW-0505">Motor protein</keyword>
<keyword evidence="1 3" id="KW-0547">Nucleotide-binding</keyword>
<feature type="domain" description="Kinesin motor" evidence="5">
    <location>
        <begin position="3"/>
        <end position="420"/>
    </location>
</feature>
<dbReference type="GO" id="GO:0003777">
    <property type="term" value="F:microtubule motor activity"/>
    <property type="evidence" value="ECO:0007669"/>
    <property type="project" value="InterPro"/>
</dbReference>
<gene>
    <name evidence="6" type="ORF">RR46_13457</name>
</gene>
<dbReference type="AlphaFoldDB" id="A0A194PFS9"/>
<evidence type="ECO:0000256" key="2">
    <source>
        <dbReference type="ARBA" id="ARBA00022840"/>
    </source>
</evidence>
<dbReference type="PANTHER" id="PTHR47117">
    <property type="entry name" value="STAR-RELATED LIPID TRANSFER PROTEIN 9"/>
    <property type="match status" value="1"/>
</dbReference>
<keyword evidence="2 3" id="KW-0067">ATP-binding</keyword>
<sequence>MAKVKLAIRIRPFTEKELKTDKDQDAVVCVSGVNTVTITNIKVNTSGAGDSRERVRPYYADFTFDSSCHKTNDAYATQEKVFESIGEGVLASMSQGLSACVLAYGQSATGKTYTMMGTESNPGLIPRLCRALGDEQPVDINVSCQSSFRARPQVADRGTPPYMGGIGKPARTKAGWVRGVPSVSSRLRNGHGESSRGEPELMGASGSLLIEKRRGSFLEIYNERVHDLLAGDVIPVADTFGSLPRRKGNARKDLRVREHPTKGPYVQNLRRVCVRDVGTLLSLVCEGARRRRTAATRRNPASSRSHALLQLTTQRATLHLADLAGSEKASWEGCGGGRQKEGANINKSLVALSNVISALVNGGSGRSKFVPYRDSALTWLLKDCFTGGGSIFIIATVSPSFACYGESASTLRWAAQARRLQTPKPVPAAGVTTRTALQAQLNQLLSELSRHHIRYVPESGKIWYDDDHWKLNSNINNDKLEKEAKIGNIMNTHPKTDAPKSESTAAVSGSLDVLSNLDNKTKVDNEIHKEVDKFFGPMLERTQSGSVLDITPLRHKKRQYCSEEVLPVDGSLINENNEKLPDYSRNHKEQDEEKIKHAIENKSSPVSILYDNQRAEIIASVTERLYSKFKKDAAANKVDSTAERKTMPPLSELKICSNARQRLLELSQKAIRNKKRIGIPAHTQTRRVVIRVKDQGINAQTDLAPFIILKHDTKIFYKDAATETIPLTPRCKDVASGDGSLNFYDKSTTMEIRKIAKKHSAVMTDIILKRNMCTQTQILPHSRRRKRASACTKLHKNRKNSKRTKDSCIIPSVININISPVCSFDSDSLNSSEKSDNESTQNKSENLDTTPDLLVSHNTDIVEEIKVSDNDLANIEKATSEKDDVISTTEVFDNLTLDDFPDEDLPLPRVTVDTTRVYDDNDMKNLILGRDINAYPYNIALSPNKNKEVKRVIKFKESKSDNFNTFNECDKTSFKYDYVNRNHFLDPYSDTSDSTRMETDSFIWNKVNIKDMTKHKNQPKYSTRDANLCNNCLDFETDLDLDINSSSVSEQNDISKKGKYWTWQSGKRSNRLKKGREPKYKEFGNIQNKIIETCSGLETAASEYERYLDRYYGDHPIRSPTEYLQYLVNLRREVVRESLSTCSTDTISSDGHDASTL</sequence>
<dbReference type="STRING" id="66420.A0A194PFS9"/>
<organism evidence="6 7">
    <name type="scientific">Papilio xuthus</name>
    <name type="common">Asian swallowtail butterfly</name>
    <dbReference type="NCBI Taxonomy" id="66420"/>
    <lineage>
        <taxon>Eukaryota</taxon>
        <taxon>Metazoa</taxon>
        <taxon>Ecdysozoa</taxon>
        <taxon>Arthropoda</taxon>
        <taxon>Hexapoda</taxon>
        <taxon>Insecta</taxon>
        <taxon>Pterygota</taxon>
        <taxon>Neoptera</taxon>
        <taxon>Endopterygota</taxon>
        <taxon>Lepidoptera</taxon>
        <taxon>Glossata</taxon>
        <taxon>Ditrysia</taxon>
        <taxon>Papilionoidea</taxon>
        <taxon>Papilionidae</taxon>
        <taxon>Papilioninae</taxon>
        <taxon>Papilio</taxon>
    </lineage>
</organism>